<feature type="region of interest" description="Disordered" evidence="1">
    <location>
        <begin position="219"/>
        <end position="246"/>
    </location>
</feature>
<dbReference type="STRING" id="576131.SAMN05444486_103280"/>
<dbReference type="InterPro" id="IPR005135">
    <property type="entry name" value="Endo/exonuclease/phosphatase"/>
</dbReference>
<dbReference type="GO" id="GO:0004527">
    <property type="term" value="F:exonuclease activity"/>
    <property type="evidence" value="ECO:0007669"/>
    <property type="project" value="UniProtKB-KW"/>
</dbReference>
<dbReference type="InterPro" id="IPR036691">
    <property type="entry name" value="Endo/exonu/phosph_ase_sf"/>
</dbReference>
<dbReference type="AlphaFoldDB" id="A0A1H3LZB6"/>
<evidence type="ECO:0000313" key="3">
    <source>
        <dbReference type="EMBL" id="SDY69760.1"/>
    </source>
</evidence>
<evidence type="ECO:0000259" key="2">
    <source>
        <dbReference type="Pfam" id="PF03372"/>
    </source>
</evidence>
<keyword evidence="3" id="KW-0255">Endonuclease</keyword>
<keyword evidence="3" id="KW-0269">Exonuclease</keyword>
<dbReference type="GO" id="GO:0004519">
    <property type="term" value="F:endonuclease activity"/>
    <property type="evidence" value="ECO:0007669"/>
    <property type="project" value="UniProtKB-KW"/>
</dbReference>
<keyword evidence="3" id="KW-0378">Hydrolase</keyword>
<dbReference type="Pfam" id="PF03372">
    <property type="entry name" value="Exo_endo_phos"/>
    <property type="match status" value="1"/>
</dbReference>
<reference evidence="3 4" key="1">
    <citation type="submission" date="2016-10" db="EMBL/GenBank/DDBJ databases">
        <authorList>
            <person name="de Groot N.N."/>
        </authorList>
    </citation>
    <scope>NUCLEOTIDE SEQUENCE [LARGE SCALE GENOMIC DNA]</scope>
    <source>
        <strain evidence="3 4">DSM 24677</strain>
    </source>
</reference>
<evidence type="ECO:0000256" key="1">
    <source>
        <dbReference type="SAM" id="MobiDB-lite"/>
    </source>
</evidence>
<dbReference type="EMBL" id="FNPR01000003">
    <property type="protein sequence ID" value="SDY69760.1"/>
    <property type="molecule type" value="Genomic_DNA"/>
</dbReference>
<dbReference type="SUPFAM" id="SSF56219">
    <property type="entry name" value="DNase I-like"/>
    <property type="match status" value="1"/>
</dbReference>
<dbReference type="Proteomes" id="UP000199026">
    <property type="component" value="Unassembled WGS sequence"/>
</dbReference>
<name>A0A1H3LZB6_9RHOB</name>
<evidence type="ECO:0000313" key="4">
    <source>
        <dbReference type="Proteomes" id="UP000199026"/>
    </source>
</evidence>
<keyword evidence="4" id="KW-1185">Reference proteome</keyword>
<dbReference type="Gene3D" id="3.60.10.10">
    <property type="entry name" value="Endonuclease/exonuclease/phosphatase"/>
    <property type="match status" value="1"/>
</dbReference>
<keyword evidence="3" id="KW-0540">Nuclease</keyword>
<sequence length="310" mass="33036">MITRTDPDILVLSDFDYDAELSALRAFADLLAETAAPYPYAFARRPNTGWATGLDMDGDGRLGGPRDSQGFGYFAGQGGLAVLSRFPIDEPHLQDFSALLWRDFPEALLPTHASGAPFPSDAALAAQRLSTTAHWSLPVTLSSGPLTLLISQATPPVFDGAEDRNGKRNHDENALWLHHIEGRLGTPPSGPFVLAFGANLDPADGAGRREVMQALLTHPQLQDPRPKSQGAASAATPAHLGDPALDTADWAEPTADTFGPGNMRVDFLLPSADVTVSDAGVFWPAPTSADHALALAASRHRLVWIDIKLP</sequence>
<feature type="domain" description="Endonuclease/exonuclease/phosphatase" evidence="2">
    <location>
        <begin position="2"/>
        <end position="291"/>
    </location>
</feature>
<protein>
    <submittedName>
        <fullName evidence="3">Endonuclease/Exonuclease/phosphatase family protein</fullName>
    </submittedName>
</protein>
<accession>A0A1H3LZB6</accession>
<gene>
    <name evidence="3" type="ORF">SAMN05444486_103280</name>
</gene>
<organism evidence="3 4">
    <name type="scientific">Lentibacter algarum</name>
    <dbReference type="NCBI Taxonomy" id="576131"/>
    <lineage>
        <taxon>Bacteria</taxon>
        <taxon>Pseudomonadati</taxon>
        <taxon>Pseudomonadota</taxon>
        <taxon>Alphaproteobacteria</taxon>
        <taxon>Rhodobacterales</taxon>
        <taxon>Roseobacteraceae</taxon>
        <taxon>Lentibacter</taxon>
    </lineage>
</organism>
<proteinExistence type="predicted"/>